<keyword evidence="5" id="KW-0472">Membrane</keyword>
<dbReference type="CDD" id="cd07984">
    <property type="entry name" value="LPLAT_LABLAT-like"/>
    <property type="match status" value="1"/>
</dbReference>
<dbReference type="AlphaFoldDB" id="A0A538SF45"/>
<evidence type="ECO:0000256" key="1">
    <source>
        <dbReference type="ARBA" id="ARBA00004533"/>
    </source>
</evidence>
<protein>
    <recommendedName>
        <fullName evidence="9">Lysophospholipid acyltransferase family protein</fullName>
    </recommendedName>
</protein>
<evidence type="ECO:0000313" key="7">
    <source>
        <dbReference type="EMBL" id="TMQ49993.1"/>
    </source>
</evidence>
<sequence>MSRLVFGWLTSLMAATPLRLGYFLADALTEVHFRLFPARRHAALANLAVMLPRADRATRLGLVRRMMRSYNRMMFEFFRLPHMTRAELFGAVEVEGREHLEQAVARGRGVIATGCHVGNWELGGVMVAHWGYVLHAVAGVQFGRWLTPAVREAKTELAIHTISPEDGFRSILRALEHNEIVALMVDGDVYRHGVTVDFFGRETRFPAGPGVLAQRTGALIVCGLCERLGPGRFRFILEPALDPARFESAAALNAAVAAATERHIRARIDQWCIFQPLWETVPAAEHEPAGAAERARA</sequence>
<evidence type="ECO:0000256" key="5">
    <source>
        <dbReference type="ARBA" id="ARBA00023136"/>
    </source>
</evidence>
<dbReference type="Pfam" id="PF03279">
    <property type="entry name" value="Lip_A_acyltrans"/>
    <property type="match status" value="1"/>
</dbReference>
<evidence type="ECO:0000256" key="2">
    <source>
        <dbReference type="ARBA" id="ARBA00022475"/>
    </source>
</evidence>
<gene>
    <name evidence="7" type="ORF">E6K72_11845</name>
</gene>
<dbReference type="GO" id="GO:0005886">
    <property type="term" value="C:plasma membrane"/>
    <property type="evidence" value="ECO:0007669"/>
    <property type="project" value="UniProtKB-SubCell"/>
</dbReference>
<evidence type="ECO:0000313" key="8">
    <source>
        <dbReference type="Proteomes" id="UP000317716"/>
    </source>
</evidence>
<keyword evidence="2" id="KW-1003">Cell membrane</keyword>
<dbReference type="EMBL" id="VBOS01000430">
    <property type="protein sequence ID" value="TMQ49993.1"/>
    <property type="molecule type" value="Genomic_DNA"/>
</dbReference>
<dbReference type="GO" id="GO:0016746">
    <property type="term" value="F:acyltransferase activity"/>
    <property type="evidence" value="ECO:0007669"/>
    <property type="project" value="UniProtKB-KW"/>
</dbReference>
<keyword evidence="4" id="KW-0808">Transferase</keyword>
<dbReference type="Proteomes" id="UP000317716">
    <property type="component" value="Unassembled WGS sequence"/>
</dbReference>
<evidence type="ECO:0000256" key="3">
    <source>
        <dbReference type="ARBA" id="ARBA00022519"/>
    </source>
</evidence>
<dbReference type="InterPro" id="IPR004960">
    <property type="entry name" value="LipA_acyltrans"/>
</dbReference>
<organism evidence="7 8">
    <name type="scientific">Eiseniibacteriota bacterium</name>
    <dbReference type="NCBI Taxonomy" id="2212470"/>
    <lineage>
        <taxon>Bacteria</taxon>
        <taxon>Candidatus Eiseniibacteriota</taxon>
    </lineage>
</organism>
<keyword evidence="6" id="KW-0012">Acyltransferase</keyword>
<evidence type="ECO:0008006" key="9">
    <source>
        <dbReference type="Google" id="ProtNLM"/>
    </source>
</evidence>
<dbReference type="GO" id="GO:0009247">
    <property type="term" value="P:glycolipid biosynthetic process"/>
    <property type="evidence" value="ECO:0007669"/>
    <property type="project" value="UniProtKB-ARBA"/>
</dbReference>
<dbReference type="PANTHER" id="PTHR30606">
    <property type="entry name" value="LIPID A BIOSYNTHESIS LAUROYL ACYLTRANSFERASE"/>
    <property type="match status" value="1"/>
</dbReference>
<comment type="caution">
    <text evidence="7">The sequence shown here is derived from an EMBL/GenBank/DDBJ whole genome shotgun (WGS) entry which is preliminary data.</text>
</comment>
<accession>A0A538SF45</accession>
<keyword evidence="3" id="KW-0997">Cell inner membrane</keyword>
<reference evidence="7 8" key="1">
    <citation type="journal article" date="2019" name="Nat. Microbiol.">
        <title>Mediterranean grassland soil C-N compound turnover is dependent on rainfall and depth, and is mediated by genomically divergent microorganisms.</title>
        <authorList>
            <person name="Diamond S."/>
            <person name="Andeer P.F."/>
            <person name="Li Z."/>
            <person name="Crits-Christoph A."/>
            <person name="Burstein D."/>
            <person name="Anantharaman K."/>
            <person name="Lane K.R."/>
            <person name="Thomas B.C."/>
            <person name="Pan C."/>
            <person name="Northen T.R."/>
            <person name="Banfield J.F."/>
        </authorList>
    </citation>
    <scope>NUCLEOTIDE SEQUENCE [LARGE SCALE GENOMIC DNA]</scope>
    <source>
        <strain evidence="7">WS_2</strain>
    </source>
</reference>
<dbReference type="PANTHER" id="PTHR30606:SF10">
    <property type="entry name" value="PHOSPHATIDYLINOSITOL MANNOSIDE ACYLTRANSFERASE"/>
    <property type="match status" value="1"/>
</dbReference>
<name>A0A538SF45_UNCEI</name>
<comment type="subcellular location">
    <subcellularLocation>
        <location evidence="1">Cell inner membrane</location>
    </subcellularLocation>
</comment>
<evidence type="ECO:0000256" key="4">
    <source>
        <dbReference type="ARBA" id="ARBA00022679"/>
    </source>
</evidence>
<proteinExistence type="predicted"/>
<evidence type="ECO:0000256" key="6">
    <source>
        <dbReference type="ARBA" id="ARBA00023315"/>
    </source>
</evidence>